<dbReference type="Pfam" id="PF03808">
    <property type="entry name" value="Glyco_tran_WecG"/>
    <property type="match status" value="1"/>
</dbReference>
<dbReference type="PANTHER" id="PTHR34136">
    <property type="match status" value="1"/>
</dbReference>
<evidence type="ECO:0000313" key="3">
    <source>
        <dbReference type="EMBL" id="PPQ29037.1"/>
    </source>
</evidence>
<dbReference type="Proteomes" id="UP000239089">
    <property type="component" value="Unassembled WGS sequence"/>
</dbReference>
<organism evidence="3 4">
    <name type="scientific">Rhodoblastus sphagnicola</name>
    <dbReference type="NCBI Taxonomy" id="333368"/>
    <lineage>
        <taxon>Bacteria</taxon>
        <taxon>Pseudomonadati</taxon>
        <taxon>Pseudomonadota</taxon>
        <taxon>Alphaproteobacteria</taxon>
        <taxon>Hyphomicrobiales</taxon>
        <taxon>Rhodoblastaceae</taxon>
        <taxon>Rhodoblastus</taxon>
    </lineage>
</organism>
<accession>A0A2S6N375</accession>
<dbReference type="CDD" id="cd06533">
    <property type="entry name" value="Glyco_transf_WecG_TagA"/>
    <property type="match status" value="1"/>
</dbReference>
<sequence length="237" mass="25362">MLSGLGFTFATLNLDHLVKRRAHRAFREAYARATLVSADGAPVVALGRRQAPALSRTTGADLLRPLCAMAEREGLPVAFFGSTEQVLGGATARLRKEFPELRIAFVESPAFGFDPYSDEAAEGGARIVASGAKLVFLCLGAPKQELFADRLAQIHAGVGFIGVGAAVDFIVGAQTRAPRALRRLGLEWLWRAASNPRRLAGRYAQCALLLARIVIEQRLFAATASRGVHRAGISPAE</sequence>
<name>A0A2S6N375_9HYPH</name>
<protein>
    <recommendedName>
        <fullName evidence="5">Glycosyltransferase</fullName>
    </recommendedName>
</protein>
<dbReference type="AlphaFoldDB" id="A0A2S6N375"/>
<dbReference type="OrthoDB" id="9771846at2"/>
<dbReference type="NCBIfam" id="TIGR00696">
    <property type="entry name" value="wecG_tagA_cpsF"/>
    <property type="match status" value="1"/>
</dbReference>
<dbReference type="PANTHER" id="PTHR34136:SF1">
    <property type="entry name" value="UDP-N-ACETYL-D-MANNOSAMINURONIC ACID TRANSFERASE"/>
    <property type="match status" value="1"/>
</dbReference>
<evidence type="ECO:0000256" key="2">
    <source>
        <dbReference type="ARBA" id="ARBA00022679"/>
    </source>
</evidence>
<keyword evidence="1" id="KW-0328">Glycosyltransferase</keyword>
<evidence type="ECO:0000313" key="4">
    <source>
        <dbReference type="Proteomes" id="UP000239089"/>
    </source>
</evidence>
<gene>
    <name evidence="3" type="ORF">CCR94_16620</name>
</gene>
<keyword evidence="4" id="KW-1185">Reference proteome</keyword>
<comment type="caution">
    <text evidence="3">The sequence shown here is derived from an EMBL/GenBank/DDBJ whole genome shotgun (WGS) entry which is preliminary data.</text>
</comment>
<evidence type="ECO:0000256" key="1">
    <source>
        <dbReference type="ARBA" id="ARBA00022676"/>
    </source>
</evidence>
<dbReference type="EMBL" id="NHSJ01000100">
    <property type="protein sequence ID" value="PPQ29037.1"/>
    <property type="molecule type" value="Genomic_DNA"/>
</dbReference>
<evidence type="ECO:0008006" key="5">
    <source>
        <dbReference type="Google" id="ProtNLM"/>
    </source>
</evidence>
<reference evidence="3 4" key="1">
    <citation type="journal article" date="2018" name="Arch. Microbiol.">
        <title>New insights into the metabolic potential of the phototrophic purple bacterium Rhodopila globiformis DSM 161(T) from its draft genome sequence and evidence for a vanadium-dependent nitrogenase.</title>
        <authorList>
            <person name="Imhoff J.F."/>
            <person name="Rahn T."/>
            <person name="Kunzel S."/>
            <person name="Neulinger S.C."/>
        </authorList>
    </citation>
    <scope>NUCLEOTIDE SEQUENCE [LARGE SCALE GENOMIC DNA]</scope>
    <source>
        <strain evidence="3 4">DSM 16996</strain>
    </source>
</reference>
<proteinExistence type="predicted"/>
<dbReference type="InterPro" id="IPR004629">
    <property type="entry name" value="WecG_TagA_CpsF"/>
</dbReference>
<dbReference type="GO" id="GO:0016758">
    <property type="term" value="F:hexosyltransferase activity"/>
    <property type="evidence" value="ECO:0007669"/>
    <property type="project" value="TreeGrafter"/>
</dbReference>
<keyword evidence="2" id="KW-0808">Transferase</keyword>